<evidence type="ECO:0000313" key="3">
    <source>
        <dbReference type="Proteomes" id="UP001152484"/>
    </source>
</evidence>
<sequence>MYDTWQAIEPLQSTPLAVKHPINFSPVSLADYGAPRTRFAEFHTCKIQHPSHSSQLIDNVLCASPSERTNALTISPGLKDKCISTLLISVALTSCCLMVLIFFSSQGITLVTLAITTESG</sequence>
<feature type="transmembrane region" description="Helical" evidence="1">
    <location>
        <begin position="82"/>
        <end position="103"/>
    </location>
</feature>
<keyword evidence="1" id="KW-0812">Transmembrane</keyword>
<evidence type="ECO:0000313" key="2">
    <source>
        <dbReference type="EMBL" id="CAH9100858.1"/>
    </source>
</evidence>
<dbReference type="Proteomes" id="UP001152484">
    <property type="component" value="Unassembled WGS sequence"/>
</dbReference>
<comment type="caution">
    <text evidence="2">The sequence shown here is derived from an EMBL/GenBank/DDBJ whole genome shotgun (WGS) entry which is preliminary data.</text>
</comment>
<name>A0A9P0ZJA4_CUSEU</name>
<keyword evidence="3" id="KW-1185">Reference proteome</keyword>
<keyword evidence="1" id="KW-0472">Membrane</keyword>
<gene>
    <name evidence="2" type="ORF">CEURO_LOCUS15135</name>
</gene>
<accession>A0A9P0ZJA4</accession>
<evidence type="ECO:0000256" key="1">
    <source>
        <dbReference type="SAM" id="Phobius"/>
    </source>
</evidence>
<organism evidence="2 3">
    <name type="scientific">Cuscuta europaea</name>
    <name type="common">European dodder</name>
    <dbReference type="NCBI Taxonomy" id="41803"/>
    <lineage>
        <taxon>Eukaryota</taxon>
        <taxon>Viridiplantae</taxon>
        <taxon>Streptophyta</taxon>
        <taxon>Embryophyta</taxon>
        <taxon>Tracheophyta</taxon>
        <taxon>Spermatophyta</taxon>
        <taxon>Magnoliopsida</taxon>
        <taxon>eudicotyledons</taxon>
        <taxon>Gunneridae</taxon>
        <taxon>Pentapetalae</taxon>
        <taxon>asterids</taxon>
        <taxon>lamiids</taxon>
        <taxon>Solanales</taxon>
        <taxon>Convolvulaceae</taxon>
        <taxon>Cuscuteae</taxon>
        <taxon>Cuscuta</taxon>
        <taxon>Cuscuta subgen. Cuscuta</taxon>
    </lineage>
</organism>
<protein>
    <submittedName>
        <fullName evidence="2">Uncharacterized protein</fullName>
    </submittedName>
</protein>
<reference evidence="2" key="1">
    <citation type="submission" date="2022-07" db="EMBL/GenBank/DDBJ databases">
        <authorList>
            <person name="Macas J."/>
            <person name="Novak P."/>
            <person name="Neumann P."/>
        </authorList>
    </citation>
    <scope>NUCLEOTIDE SEQUENCE</scope>
</reference>
<proteinExistence type="predicted"/>
<dbReference type="AlphaFoldDB" id="A0A9P0ZJA4"/>
<dbReference type="EMBL" id="CAMAPE010000038">
    <property type="protein sequence ID" value="CAH9100858.1"/>
    <property type="molecule type" value="Genomic_DNA"/>
</dbReference>
<keyword evidence="1" id="KW-1133">Transmembrane helix</keyword>